<dbReference type="PANTHER" id="PTHR30529">
    <property type="entry name" value="CYTOCHROME B561"/>
    <property type="match status" value="1"/>
</dbReference>
<evidence type="ECO:0000256" key="6">
    <source>
        <dbReference type="ARBA" id="ARBA00022723"/>
    </source>
</evidence>
<feature type="transmembrane region" description="Helical" evidence="12">
    <location>
        <begin position="144"/>
        <end position="164"/>
    </location>
</feature>
<organism evidence="14">
    <name type="scientific">hydrothermal vent metagenome</name>
    <dbReference type="NCBI Taxonomy" id="652676"/>
    <lineage>
        <taxon>unclassified sequences</taxon>
        <taxon>metagenomes</taxon>
        <taxon>ecological metagenomes</taxon>
    </lineage>
</organism>
<dbReference type="GO" id="GO:0022904">
    <property type="term" value="P:respiratory electron transport chain"/>
    <property type="evidence" value="ECO:0007669"/>
    <property type="project" value="InterPro"/>
</dbReference>
<dbReference type="GO" id="GO:0009055">
    <property type="term" value="F:electron transfer activity"/>
    <property type="evidence" value="ECO:0007669"/>
    <property type="project" value="InterPro"/>
</dbReference>
<evidence type="ECO:0000256" key="2">
    <source>
        <dbReference type="ARBA" id="ARBA00022448"/>
    </source>
</evidence>
<evidence type="ECO:0000256" key="7">
    <source>
        <dbReference type="ARBA" id="ARBA00022982"/>
    </source>
</evidence>
<reference evidence="14" key="1">
    <citation type="submission" date="2018-06" db="EMBL/GenBank/DDBJ databases">
        <authorList>
            <person name="Zhirakovskaya E."/>
        </authorList>
    </citation>
    <scope>NUCLEOTIDE SEQUENCE</scope>
</reference>
<comment type="subcellular location">
    <subcellularLocation>
        <location evidence="1">Cell membrane</location>
        <topology evidence="1">Multi-pass membrane protein</topology>
    </subcellularLocation>
</comment>
<keyword evidence="9" id="KW-0408">Iron</keyword>
<dbReference type="GO" id="GO:0046872">
    <property type="term" value="F:metal ion binding"/>
    <property type="evidence" value="ECO:0007669"/>
    <property type="project" value="UniProtKB-KW"/>
</dbReference>
<feature type="transmembrane region" description="Helical" evidence="12">
    <location>
        <begin position="50"/>
        <end position="69"/>
    </location>
</feature>
<proteinExistence type="inferred from homology"/>
<dbReference type="PANTHER" id="PTHR30529:SF1">
    <property type="entry name" value="CYTOCHROME B561 HOMOLOG 2"/>
    <property type="match status" value="1"/>
</dbReference>
<evidence type="ECO:0000256" key="12">
    <source>
        <dbReference type="SAM" id="Phobius"/>
    </source>
</evidence>
<keyword evidence="3" id="KW-1003">Cell membrane</keyword>
<accession>A0A3B0VTK5</accession>
<feature type="transmembrane region" description="Helical" evidence="12">
    <location>
        <begin position="12"/>
        <end position="38"/>
    </location>
</feature>
<evidence type="ECO:0000256" key="11">
    <source>
        <dbReference type="ARBA" id="ARBA00037975"/>
    </source>
</evidence>
<dbReference type="Gene3D" id="1.20.950.20">
    <property type="entry name" value="Transmembrane di-heme cytochromes, Chain C"/>
    <property type="match status" value="1"/>
</dbReference>
<keyword evidence="5 12" id="KW-0812">Transmembrane</keyword>
<feature type="domain" description="Cytochrome b561 bacterial/Ni-hydrogenase" evidence="13">
    <location>
        <begin position="10"/>
        <end position="179"/>
    </location>
</feature>
<protein>
    <submittedName>
        <fullName evidence="14">Cytochrome B561</fullName>
    </submittedName>
</protein>
<evidence type="ECO:0000256" key="4">
    <source>
        <dbReference type="ARBA" id="ARBA00022617"/>
    </source>
</evidence>
<dbReference type="SUPFAM" id="SSF81342">
    <property type="entry name" value="Transmembrane di-heme cytochromes"/>
    <property type="match status" value="1"/>
</dbReference>
<keyword evidence="10 12" id="KW-0472">Membrane</keyword>
<dbReference type="InterPro" id="IPR011577">
    <property type="entry name" value="Cyt_b561_bac/Ni-Hgenase"/>
</dbReference>
<feature type="transmembrane region" description="Helical" evidence="12">
    <location>
        <begin position="89"/>
        <end position="111"/>
    </location>
</feature>
<keyword evidence="2" id="KW-0813">Transport</keyword>
<comment type="similarity">
    <text evidence="11">Belongs to the cytochrome b561 family.</text>
</comment>
<evidence type="ECO:0000259" key="13">
    <source>
        <dbReference type="Pfam" id="PF01292"/>
    </source>
</evidence>
<gene>
    <name evidence="14" type="ORF">MNBD_GAMMA01-827</name>
</gene>
<keyword evidence="8 12" id="KW-1133">Transmembrane helix</keyword>
<dbReference type="Pfam" id="PF01292">
    <property type="entry name" value="Ni_hydr_CYTB"/>
    <property type="match status" value="1"/>
</dbReference>
<evidence type="ECO:0000256" key="9">
    <source>
        <dbReference type="ARBA" id="ARBA00023004"/>
    </source>
</evidence>
<keyword evidence="7" id="KW-0249">Electron transport</keyword>
<keyword evidence="4" id="KW-0349">Heme</keyword>
<dbReference type="GO" id="GO:0005886">
    <property type="term" value="C:plasma membrane"/>
    <property type="evidence" value="ECO:0007669"/>
    <property type="project" value="UniProtKB-SubCell"/>
</dbReference>
<evidence type="ECO:0000256" key="5">
    <source>
        <dbReference type="ARBA" id="ARBA00022692"/>
    </source>
</evidence>
<evidence type="ECO:0000256" key="8">
    <source>
        <dbReference type="ARBA" id="ARBA00022989"/>
    </source>
</evidence>
<dbReference type="InterPro" id="IPR052168">
    <property type="entry name" value="Cytochrome_b561_oxidase"/>
</dbReference>
<name>A0A3B0VTK5_9ZZZZ</name>
<evidence type="ECO:0000313" key="14">
    <source>
        <dbReference type="EMBL" id="VAW42402.1"/>
    </source>
</evidence>
<dbReference type="GO" id="GO:0020037">
    <property type="term" value="F:heme binding"/>
    <property type="evidence" value="ECO:0007669"/>
    <property type="project" value="TreeGrafter"/>
</dbReference>
<evidence type="ECO:0000256" key="3">
    <source>
        <dbReference type="ARBA" id="ARBA00022475"/>
    </source>
</evidence>
<dbReference type="InterPro" id="IPR016174">
    <property type="entry name" value="Di-haem_cyt_TM"/>
</dbReference>
<evidence type="ECO:0000256" key="10">
    <source>
        <dbReference type="ARBA" id="ARBA00023136"/>
    </source>
</evidence>
<dbReference type="EMBL" id="UOEW01000360">
    <property type="protein sequence ID" value="VAW42402.1"/>
    <property type="molecule type" value="Genomic_DNA"/>
</dbReference>
<dbReference type="AlphaFoldDB" id="A0A3B0VTK5"/>
<sequence length="185" mass="21051">MKMKNIKNNFGIVTILIHWIMAVIVIGLFVLGTYMMSLDYYDPFYHTGPWWHKGFGLLVAFLLIPRIVWRIINPKVQPIVNHKTYEIKLALIMQYVLYLLIIVCCISGYMISTAEDAGISFFGAFEVPALISKGKSQADLAGQIHYYSTLALIILASLHMLAALKHHFFDKDKTLIRILKTGDTT</sequence>
<keyword evidence="6" id="KW-0479">Metal-binding</keyword>
<evidence type="ECO:0000256" key="1">
    <source>
        <dbReference type="ARBA" id="ARBA00004651"/>
    </source>
</evidence>